<organism evidence="2 3">
    <name type="scientific">Cereibacter sphaeroides</name>
    <name type="common">Rhodobacter sphaeroides</name>
    <dbReference type="NCBI Taxonomy" id="1063"/>
    <lineage>
        <taxon>Bacteria</taxon>
        <taxon>Pseudomonadati</taxon>
        <taxon>Pseudomonadota</taxon>
        <taxon>Alphaproteobacteria</taxon>
        <taxon>Rhodobacterales</taxon>
        <taxon>Paracoccaceae</taxon>
        <taxon>Cereibacter</taxon>
    </lineage>
</organism>
<name>A0AAX1UFH2_CERSP</name>
<feature type="region of interest" description="Disordered" evidence="1">
    <location>
        <begin position="1"/>
        <end position="102"/>
    </location>
</feature>
<comment type="caution">
    <text evidence="2">The sequence shown here is derived from an EMBL/GenBank/DDBJ whole genome shotgun (WGS) entry which is preliminary data.</text>
</comment>
<evidence type="ECO:0000313" key="3">
    <source>
        <dbReference type="Proteomes" id="UP000266305"/>
    </source>
</evidence>
<accession>A0AAX1UFH2</accession>
<dbReference type="AlphaFoldDB" id="A0AAX1UFH2"/>
<dbReference type="Proteomes" id="UP000266305">
    <property type="component" value="Unassembled WGS sequence"/>
</dbReference>
<reference evidence="2 3" key="1">
    <citation type="submission" date="2018-08" db="EMBL/GenBank/DDBJ databases">
        <title>Draft genome sequence of Rhodobacter sphaeroides FY.</title>
        <authorList>
            <person name="Rayyan A."/>
            <person name="Meyer T.E."/>
            <person name="Kyndt J.A."/>
        </authorList>
    </citation>
    <scope>NUCLEOTIDE SEQUENCE [LARGE SCALE GENOMIC DNA]</scope>
    <source>
        <strain evidence="2 3">FY</strain>
    </source>
</reference>
<sequence length="303" mass="33297">MSPINPNSRPATANSSSPSAYRPRTDPETVPFVPHPFDGTEADMPDEPVAHPVIPASVEDASKAAPDDTGAADEDPDRDDGEGDKEIVLPSPSRADRDVPAASAGHCTGHSILGDGEGVRMQAESWLELCHLFLLNAMLNVAHLQEQVRFFYGWDPKHPSQHVFDVVATLTCGTRVAFAIKPEVRLVSGRFMAEMQEVAWWVNHTRFADEVRLLTEADIDPVDLHNARIIAAVRAPDPWADDAASRAISALHGARTLRDLTHELGMAARGYRAFLRLIRRGVLRPMRREAITPSTLVLRKEAF</sequence>
<feature type="compositionally biased region" description="Acidic residues" evidence="1">
    <location>
        <begin position="70"/>
        <end position="83"/>
    </location>
</feature>
<feature type="compositionally biased region" description="Polar residues" evidence="1">
    <location>
        <begin position="1"/>
        <end position="19"/>
    </location>
</feature>
<evidence type="ECO:0008006" key="4">
    <source>
        <dbReference type="Google" id="ProtNLM"/>
    </source>
</evidence>
<proteinExistence type="predicted"/>
<protein>
    <recommendedName>
        <fullName evidence="4">TnsA endonuclease N-terminal domain-containing protein</fullName>
    </recommendedName>
</protein>
<dbReference type="EMBL" id="QWGP01000037">
    <property type="protein sequence ID" value="RHZ91187.1"/>
    <property type="molecule type" value="Genomic_DNA"/>
</dbReference>
<dbReference type="RefSeq" id="WP_115475925.1">
    <property type="nucleotide sequence ID" value="NZ_QWGP01000037.1"/>
</dbReference>
<evidence type="ECO:0000256" key="1">
    <source>
        <dbReference type="SAM" id="MobiDB-lite"/>
    </source>
</evidence>
<gene>
    <name evidence="2" type="ORF">D1114_20735</name>
</gene>
<evidence type="ECO:0000313" key="2">
    <source>
        <dbReference type="EMBL" id="RHZ91187.1"/>
    </source>
</evidence>